<sequence>MKYKKPLYFIMIIIFVVGIVGCTPSRTDIDSLNNKDDIVELNEGDKSVEVLNRMDLTKSSNSHTRNNSSYRSYKGFIFDENHLEVIKLRNENETFKFVKLDSDNSTLSGKLKFENNTNESMQIRSLFLQGNKNVKIKPISLERWSKGIFYEIPAKTSVSIQIEINVNKNDMNELTFFPFEMNTDPDFYNGINIAANRYYMEGENSNREDEEISKHSFNLTDGEEMKYPTPVWVNQDKEELELINKNGAILSKEKIRALRFDAVPYDTIVDIILLDEFGNTEILEENKELKKDKNNFVDFGENIIDNFYDNDGNRKFILVLNNRENEMLSDVLAFGNKKSPFPTSFQRILEIYPLAK</sequence>
<evidence type="ECO:0000313" key="3">
    <source>
        <dbReference type="Proteomes" id="UP000435187"/>
    </source>
</evidence>
<comment type="caution">
    <text evidence="2">The sequence shown here is derived from an EMBL/GenBank/DDBJ whole genome shotgun (WGS) entry which is preliminary data.</text>
</comment>
<name>A0A6N7R2X2_9BACI</name>
<keyword evidence="1" id="KW-0812">Transmembrane</keyword>
<evidence type="ECO:0000313" key="2">
    <source>
        <dbReference type="EMBL" id="MRI67609.1"/>
    </source>
</evidence>
<reference evidence="2 3" key="1">
    <citation type="submission" date="2019-10" db="EMBL/GenBank/DDBJ databases">
        <title>Gracilibacillus salitolerans sp. nov., a moderate halophile isolated from a saline soil in northwest China.</title>
        <authorList>
            <person name="Gan L."/>
        </authorList>
    </citation>
    <scope>NUCLEOTIDE SEQUENCE [LARGE SCALE GENOMIC DNA]</scope>
    <source>
        <strain evidence="2 3">TP2-8</strain>
    </source>
</reference>
<dbReference type="EMBL" id="WJEE01000036">
    <property type="protein sequence ID" value="MRI67609.1"/>
    <property type="molecule type" value="Genomic_DNA"/>
</dbReference>
<evidence type="ECO:0008006" key="4">
    <source>
        <dbReference type="Google" id="ProtNLM"/>
    </source>
</evidence>
<dbReference type="Proteomes" id="UP000435187">
    <property type="component" value="Unassembled WGS sequence"/>
</dbReference>
<dbReference type="AlphaFoldDB" id="A0A6N7R2X2"/>
<protein>
    <recommendedName>
        <fullName evidence="4">Lipoprotein</fullName>
    </recommendedName>
</protein>
<dbReference type="PROSITE" id="PS51257">
    <property type="entry name" value="PROKAR_LIPOPROTEIN"/>
    <property type="match status" value="1"/>
</dbReference>
<keyword evidence="3" id="KW-1185">Reference proteome</keyword>
<dbReference type="RefSeq" id="WP_153836174.1">
    <property type="nucleotide sequence ID" value="NZ_JBHUMW010000068.1"/>
</dbReference>
<organism evidence="2 3">
    <name type="scientific">Gracilibacillus thailandensis</name>
    <dbReference type="NCBI Taxonomy" id="563735"/>
    <lineage>
        <taxon>Bacteria</taxon>
        <taxon>Bacillati</taxon>
        <taxon>Bacillota</taxon>
        <taxon>Bacilli</taxon>
        <taxon>Bacillales</taxon>
        <taxon>Bacillaceae</taxon>
        <taxon>Gracilibacillus</taxon>
    </lineage>
</organism>
<keyword evidence="1" id="KW-0472">Membrane</keyword>
<proteinExistence type="predicted"/>
<evidence type="ECO:0000256" key="1">
    <source>
        <dbReference type="SAM" id="Phobius"/>
    </source>
</evidence>
<gene>
    <name evidence="2" type="ORF">GH885_14900</name>
</gene>
<accession>A0A6N7R2X2</accession>
<feature type="transmembrane region" description="Helical" evidence="1">
    <location>
        <begin position="7"/>
        <end position="26"/>
    </location>
</feature>
<keyword evidence="1" id="KW-1133">Transmembrane helix</keyword>